<gene>
    <name evidence="2" type="ORF">SADO_12049</name>
</gene>
<comment type="caution">
    <text evidence="2">The sequence shown here is derived from an EMBL/GenBank/DDBJ whole genome shotgun (WGS) entry which is preliminary data.</text>
</comment>
<dbReference type="RefSeq" id="WP_353111739.1">
    <property type="nucleotide sequence ID" value="NZ_APND01000003.1"/>
</dbReference>
<feature type="transmembrane region" description="Helical" evidence="1">
    <location>
        <begin position="235"/>
        <end position="254"/>
    </location>
</feature>
<feature type="transmembrane region" description="Helical" evidence="1">
    <location>
        <begin position="56"/>
        <end position="75"/>
    </location>
</feature>
<feature type="transmembrane region" description="Helical" evidence="1">
    <location>
        <begin position="136"/>
        <end position="157"/>
    </location>
</feature>
<keyword evidence="3" id="KW-1185">Reference proteome</keyword>
<evidence type="ECO:0000256" key="1">
    <source>
        <dbReference type="SAM" id="Phobius"/>
    </source>
</evidence>
<dbReference type="EMBL" id="APND01000003">
    <property type="protein sequence ID" value="MES1929986.1"/>
    <property type="molecule type" value="Genomic_DNA"/>
</dbReference>
<feature type="transmembrane region" description="Helical" evidence="1">
    <location>
        <begin position="204"/>
        <end position="223"/>
    </location>
</feature>
<evidence type="ECO:0000313" key="2">
    <source>
        <dbReference type="EMBL" id="MES1929986.1"/>
    </source>
</evidence>
<reference evidence="2 3" key="1">
    <citation type="submission" date="2013-03" db="EMBL/GenBank/DDBJ databases">
        <title>Salinisphaera dokdonensis CL-ES53 Genome Sequencing.</title>
        <authorList>
            <person name="Li C."/>
            <person name="Lai Q."/>
            <person name="Shao Z."/>
        </authorList>
    </citation>
    <scope>NUCLEOTIDE SEQUENCE [LARGE SCALE GENOMIC DNA]</scope>
    <source>
        <strain evidence="2 3">CL-ES53</strain>
    </source>
</reference>
<organism evidence="2 3">
    <name type="scientific">Salinisphaera dokdonensis CL-ES53</name>
    <dbReference type="NCBI Taxonomy" id="1304272"/>
    <lineage>
        <taxon>Bacteria</taxon>
        <taxon>Pseudomonadati</taxon>
        <taxon>Pseudomonadota</taxon>
        <taxon>Gammaproteobacteria</taxon>
        <taxon>Salinisphaerales</taxon>
        <taxon>Salinisphaeraceae</taxon>
        <taxon>Salinisphaera</taxon>
    </lineage>
</organism>
<keyword evidence="1" id="KW-0472">Membrane</keyword>
<feature type="transmembrane region" description="Helical" evidence="1">
    <location>
        <begin position="28"/>
        <end position="44"/>
    </location>
</feature>
<proteinExistence type="predicted"/>
<feature type="transmembrane region" description="Helical" evidence="1">
    <location>
        <begin position="169"/>
        <end position="192"/>
    </location>
</feature>
<feature type="transmembrane region" description="Helical" evidence="1">
    <location>
        <begin position="81"/>
        <end position="101"/>
    </location>
</feature>
<dbReference type="InterPro" id="IPR037185">
    <property type="entry name" value="EmrE-like"/>
</dbReference>
<keyword evidence="1" id="KW-1133">Transmembrane helix</keyword>
<accession>A0ABV2B272</accession>
<feature type="transmembrane region" description="Helical" evidence="1">
    <location>
        <begin position="260"/>
        <end position="280"/>
    </location>
</feature>
<dbReference type="SUPFAM" id="SSF103481">
    <property type="entry name" value="Multidrug resistance efflux transporter EmrE"/>
    <property type="match status" value="1"/>
</dbReference>
<dbReference type="Proteomes" id="UP001460888">
    <property type="component" value="Unassembled WGS sequence"/>
</dbReference>
<evidence type="ECO:0000313" key="3">
    <source>
        <dbReference type="Proteomes" id="UP001460888"/>
    </source>
</evidence>
<sequence length="299" mass="32172">MAILAGVTLLWAFSFSLIGVYISGQVDSTFAVLTRITLALMVFAPMMRFRGLDWRLAAGLMAVGAVELGLMYVFFYQSFLWLSVPEVLLFTILTPVYIALLDDGLARRFNPRFLFVALGAVAGAAVIRYQPVSADYWRGFLIVQGANLCFAAGQVAYRRLAPGLPADVPLYALFGWFFAGAWPLALLLFFWLGDAGQLPSSATQWGVLAWLGLGASGLGYYAWNHGAARVDPGTLAVMNNALIPAGLAVNLLIWNRDADVVRLVAGAAIIALALLVNTLWARRGATQDAREAAASSTSS</sequence>
<keyword evidence="1" id="KW-0812">Transmembrane</keyword>
<protein>
    <submittedName>
        <fullName evidence="2">MadN protein</fullName>
    </submittedName>
</protein>
<name>A0ABV2B272_9GAMM</name>
<feature type="transmembrane region" description="Helical" evidence="1">
    <location>
        <begin position="113"/>
        <end position="130"/>
    </location>
</feature>